<organism evidence="2 3">
    <name type="scientific">Limosilactobacillus walteri</name>
    <dbReference type="NCBI Taxonomy" id="2268022"/>
    <lineage>
        <taxon>Bacteria</taxon>
        <taxon>Bacillati</taxon>
        <taxon>Bacillota</taxon>
        <taxon>Bacilli</taxon>
        <taxon>Lactobacillales</taxon>
        <taxon>Lactobacillaceae</taxon>
        <taxon>Limosilactobacillus</taxon>
    </lineage>
</organism>
<feature type="transmembrane region" description="Helical" evidence="1">
    <location>
        <begin position="65"/>
        <end position="85"/>
    </location>
</feature>
<dbReference type="RefSeq" id="WP_153929729.1">
    <property type="nucleotide sequence ID" value="NZ_QORN01000005.1"/>
</dbReference>
<feature type="transmembrane region" description="Helical" evidence="1">
    <location>
        <begin position="7"/>
        <end position="27"/>
    </location>
</feature>
<protein>
    <submittedName>
        <fullName evidence="2">Uncharacterized protein</fullName>
    </submittedName>
</protein>
<keyword evidence="1" id="KW-1133">Transmembrane helix</keyword>
<evidence type="ECO:0000256" key="1">
    <source>
        <dbReference type="SAM" id="Phobius"/>
    </source>
</evidence>
<comment type="caution">
    <text evidence="2">The sequence shown here is derived from an EMBL/GenBank/DDBJ whole genome shotgun (WGS) entry which is preliminary data.</text>
</comment>
<dbReference type="EMBL" id="QORN01000005">
    <property type="protein sequence ID" value="MBD5805780.1"/>
    <property type="molecule type" value="Genomic_DNA"/>
</dbReference>
<proteinExistence type="predicted"/>
<dbReference type="Proteomes" id="UP000704341">
    <property type="component" value="Unassembled WGS sequence"/>
</dbReference>
<evidence type="ECO:0000313" key="2">
    <source>
        <dbReference type="EMBL" id="MBD5805780.1"/>
    </source>
</evidence>
<sequence>MKNREKVVIVTSVAAVIALILDAVMFVQHGQSLTSPMVWPRLVFFIILAAAVSGLAFLKMRFCGYATVLVNLYYAIASFAAFQMVSPRMSAYGLFIQAFSIVGILVGAAGVYYGAKQRADYTKDKIEKMKEQLKK</sequence>
<reference evidence="2 3" key="1">
    <citation type="submission" date="2018-07" db="EMBL/GenBank/DDBJ databases">
        <title>Phylogenomic Insights into understanding Host Adaptation of Lactobacillus reuteri by a novel species, Lactobacillus spp. M31.</title>
        <authorList>
            <person name="Sharma S."/>
            <person name="Patil P."/>
            <person name="Korpole S."/>
            <person name="Patil P.B."/>
        </authorList>
    </citation>
    <scope>NUCLEOTIDE SEQUENCE [LARGE SCALE GENOMIC DNA]</scope>
    <source>
        <strain evidence="2 3">M31</strain>
    </source>
</reference>
<keyword evidence="1" id="KW-0472">Membrane</keyword>
<gene>
    <name evidence="2" type="ORF">DTK66_01425</name>
</gene>
<feature type="transmembrane region" description="Helical" evidence="1">
    <location>
        <begin position="39"/>
        <end position="58"/>
    </location>
</feature>
<keyword evidence="3" id="KW-1185">Reference proteome</keyword>
<evidence type="ECO:0000313" key="3">
    <source>
        <dbReference type="Proteomes" id="UP000704341"/>
    </source>
</evidence>
<feature type="transmembrane region" description="Helical" evidence="1">
    <location>
        <begin position="91"/>
        <end position="115"/>
    </location>
</feature>
<name>A0ABR8P471_9LACO</name>
<accession>A0ABR8P471</accession>
<keyword evidence="1" id="KW-0812">Transmembrane</keyword>